<keyword evidence="4 6" id="KW-1133">Transmembrane helix</keyword>
<sequence length="232" mass="25268">MFSGEQEVAVTGGPAGSAPMKNAVINIQTENPGRDHIVWSLFNTLFMNICCLGFVAFAYSVEVPFPEGRVGPSHTRSGASPRGHPALGEEERKQLVLPGPSCAQWLLEMIKEEHEVAVLGAPQSQAPLTTTVINIRSDTAVPDHIVWSLFNTIFLNWCCLGFVAFAYSVKSRDRKMVGDITGAQSYASTAKCLNIWALVLGIFLTIGSIVLLIFVYMAAYETALRMSRHGGY</sequence>
<evidence type="ECO:0000313" key="8">
    <source>
        <dbReference type="Proteomes" id="UP000322234"/>
    </source>
</evidence>
<dbReference type="GO" id="GO:0034341">
    <property type="term" value="P:response to type II interferon"/>
    <property type="evidence" value="ECO:0007669"/>
    <property type="project" value="TreeGrafter"/>
</dbReference>
<evidence type="ECO:0000256" key="5">
    <source>
        <dbReference type="ARBA" id="ARBA00023136"/>
    </source>
</evidence>
<dbReference type="PANTHER" id="PTHR13999">
    <property type="entry name" value="INTERFERON INDUCIBLE TRANSMEMBRANE PROTEIN"/>
    <property type="match status" value="1"/>
</dbReference>
<dbReference type="GO" id="GO:0045071">
    <property type="term" value="P:negative regulation of viral genome replication"/>
    <property type="evidence" value="ECO:0007669"/>
    <property type="project" value="TreeGrafter"/>
</dbReference>
<dbReference type="GO" id="GO:0035455">
    <property type="term" value="P:response to interferon-alpha"/>
    <property type="evidence" value="ECO:0007669"/>
    <property type="project" value="TreeGrafter"/>
</dbReference>
<name>A0A6B0RLP4_9CETA</name>
<organism evidence="7 8">
    <name type="scientific">Bos mutus</name>
    <name type="common">wild yak</name>
    <dbReference type="NCBI Taxonomy" id="72004"/>
    <lineage>
        <taxon>Eukaryota</taxon>
        <taxon>Metazoa</taxon>
        <taxon>Chordata</taxon>
        <taxon>Craniata</taxon>
        <taxon>Vertebrata</taxon>
        <taxon>Euteleostomi</taxon>
        <taxon>Mammalia</taxon>
        <taxon>Eutheria</taxon>
        <taxon>Laurasiatheria</taxon>
        <taxon>Artiodactyla</taxon>
        <taxon>Ruminantia</taxon>
        <taxon>Pecora</taxon>
        <taxon>Bovidae</taxon>
        <taxon>Bovinae</taxon>
        <taxon>Bos</taxon>
    </lineage>
</organism>
<keyword evidence="5 6" id="KW-0472">Membrane</keyword>
<evidence type="ECO:0000256" key="3">
    <source>
        <dbReference type="ARBA" id="ARBA00022692"/>
    </source>
</evidence>
<feature type="transmembrane region" description="Helical" evidence="6">
    <location>
        <begin position="37"/>
        <end position="59"/>
    </location>
</feature>
<evidence type="ECO:0000256" key="6">
    <source>
        <dbReference type="SAM" id="Phobius"/>
    </source>
</evidence>
<feature type="transmembrane region" description="Helical" evidence="6">
    <location>
        <begin position="145"/>
        <end position="167"/>
    </location>
</feature>
<evidence type="ECO:0000256" key="1">
    <source>
        <dbReference type="ARBA" id="ARBA00004370"/>
    </source>
</evidence>
<evidence type="ECO:0000256" key="4">
    <source>
        <dbReference type="ARBA" id="ARBA00022989"/>
    </source>
</evidence>
<dbReference type="GO" id="GO:0035456">
    <property type="term" value="P:response to interferon-beta"/>
    <property type="evidence" value="ECO:0007669"/>
    <property type="project" value="TreeGrafter"/>
</dbReference>
<comment type="subcellular location">
    <subcellularLocation>
        <location evidence="1">Membrane</location>
    </subcellularLocation>
</comment>
<evidence type="ECO:0008006" key="9">
    <source>
        <dbReference type="Google" id="ProtNLM"/>
    </source>
</evidence>
<dbReference type="GO" id="GO:0046597">
    <property type="term" value="P:host-mediated suppression of symbiont invasion"/>
    <property type="evidence" value="ECO:0007669"/>
    <property type="project" value="TreeGrafter"/>
</dbReference>
<dbReference type="GO" id="GO:0051607">
    <property type="term" value="P:defense response to virus"/>
    <property type="evidence" value="ECO:0007669"/>
    <property type="project" value="TreeGrafter"/>
</dbReference>
<gene>
    <name evidence="7" type="ORF">E5288_WYG016015</name>
</gene>
<accession>A0A6B0RLP4</accession>
<comment type="caution">
    <text evidence="7">The sequence shown here is derived from an EMBL/GenBank/DDBJ whole genome shotgun (WGS) entry which is preliminary data.</text>
</comment>
<evidence type="ECO:0000313" key="7">
    <source>
        <dbReference type="EMBL" id="MXQ90432.1"/>
    </source>
</evidence>
<dbReference type="GO" id="GO:0060337">
    <property type="term" value="P:type I interferon-mediated signaling pathway"/>
    <property type="evidence" value="ECO:0007669"/>
    <property type="project" value="TreeGrafter"/>
</dbReference>
<keyword evidence="3 6" id="KW-0812">Transmembrane</keyword>
<dbReference type="InterPro" id="IPR007593">
    <property type="entry name" value="CD225/Dispanin_fam"/>
</dbReference>
<dbReference type="EMBL" id="VBQZ03000064">
    <property type="protein sequence ID" value="MXQ90432.1"/>
    <property type="molecule type" value="Genomic_DNA"/>
</dbReference>
<comment type="similarity">
    <text evidence="2">Belongs to the CD225/Dispanin family.</text>
</comment>
<dbReference type="Pfam" id="PF04505">
    <property type="entry name" value="CD225"/>
    <property type="match status" value="2"/>
</dbReference>
<feature type="transmembrane region" description="Helical" evidence="6">
    <location>
        <begin position="195"/>
        <end position="219"/>
    </location>
</feature>
<dbReference type="Proteomes" id="UP000322234">
    <property type="component" value="Unassembled WGS sequence"/>
</dbReference>
<proteinExistence type="inferred from homology"/>
<dbReference type="AlphaFoldDB" id="A0A6B0RLP4"/>
<dbReference type="PANTHER" id="PTHR13999:SF4">
    <property type="entry name" value="INTERFERON-INDUCED TRANSMEMBRANE PROTEIN 3"/>
    <property type="match status" value="1"/>
</dbReference>
<protein>
    <recommendedName>
        <fullName evidence="9">Interferon-induced transmembrane protein 1</fullName>
    </recommendedName>
</protein>
<dbReference type="InterPro" id="IPR051517">
    <property type="entry name" value="IFITM_antiviral_protein"/>
</dbReference>
<evidence type="ECO:0000256" key="2">
    <source>
        <dbReference type="ARBA" id="ARBA00006843"/>
    </source>
</evidence>
<reference evidence="7" key="1">
    <citation type="submission" date="2019-10" db="EMBL/GenBank/DDBJ databases">
        <title>The sequence and de novo assembly of the wild yak genome.</title>
        <authorList>
            <person name="Liu Y."/>
        </authorList>
    </citation>
    <scope>NUCLEOTIDE SEQUENCE [LARGE SCALE GENOMIC DNA]</scope>
    <source>
        <strain evidence="7">WY2019</strain>
    </source>
</reference>
<dbReference type="GO" id="GO:0005886">
    <property type="term" value="C:plasma membrane"/>
    <property type="evidence" value="ECO:0007669"/>
    <property type="project" value="TreeGrafter"/>
</dbReference>
<keyword evidence="8" id="KW-1185">Reference proteome</keyword>